<protein>
    <submittedName>
        <fullName evidence="2">Uncharacterized protein</fullName>
    </submittedName>
</protein>
<feature type="non-terminal residue" evidence="2">
    <location>
        <position position="293"/>
    </location>
</feature>
<evidence type="ECO:0000313" key="2">
    <source>
        <dbReference type="EMBL" id="KER01384.1"/>
    </source>
</evidence>
<feature type="compositionally biased region" description="Polar residues" evidence="1">
    <location>
        <begin position="275"/>
        <end position="293"/>
    </location>
</feature>
<dbReference type="Proteomes" id="UP000028002">
    <property type="component" value="Unassembled WGS sequence"/>
</dbReference>
<gene>
    <name evidence="2" type="ORF">MEG1DRAFT_04029</name>
</gene>
<feature type="region of interest" description="Disordered" evidence="1">
    <location>
        <begin position="261"/>
        <end position="293"/>
    </location>
</feature>
<name>A0A081RRT1_PHOTE</name>
<evidence type="ECO:0000313" key="3">
    <source>
        <dbReference type="Proteomes" id="UP000028002"/>
    </source>
</evidence>
<proteinExistence type="predicted"/>
<evidence type="ECO:0000256" key="1">
    <source>
        <dbReference type="SAM" id="MobiDB-lite"/>
    </source>
</evidence>
<reference evidence="2 3" key="1">
    <citation type="submission" date="2014-03" db="EMBL/GenBank/DDBJ databases">
        <title>Draft Genome of Photorhabdus temperata Meg1.</title>
        <authorList>
            <person name="Hurst S.G.IV."/>
            <person name="Morris K."/>
            <person name="Thomas K."/>
            <person name="Tisa L.S."/>
        </authorList>
    </citation>
    <scope>NUCLEOTIDE SEQUENCE [LARGE SCALE GENOMIC DNA]</scope>
    <source>
        <strain evidence="2 3">Meg1</strain>
    </source>
</reference>
<comment type="caution">
    <text evidence="2">The sequence shown here is derived from an EMBL/GenBank/DDBJ whole genome shotgun (WGS) entry which is preliminary data.</text>
</comment>
<organism evidence="2 3">
    <name type="scientific">Photorhabdus temperata subsp. temperata Meg1</name>
    <dbReference type="NCBI Taxonomy" id="1393735"/>
    <lineage>
        <taxon>Bacteria</taxon>
        <taxon>Pseudomonadati</taxon>
        <taxon>Pseudomonadota</taxon>
        <taxon>Gammaproteobacteria</taxon>
        <taxon>Enterobacterales</taxon>
        <taxon>Morganellaceae</taxon>
        <taxon>Photorhabdus</taxon>
    </lineage>
</organism>
<sequence>MSNIQSQLKTVISAVGKLTHSFKSVQRDNKKLLDAVWKIRNECKKLNQSAYNVKPILVKYAQETAQIHTDLRSFSHVVNNSLSIQNNTKKIVQIHNNLKLSNKSVIKFQFTQKNTQRSIHNHFKNNKNKKGSSRLIWLVIYELKRLNKSVNDLKSLVRAINKARPILCCTQGTEHTNNKGKGRGRLRKTPVPSDRIAETGKKAKSIRKKRISKNGRLDTLIPKSNRTQRNNNGRSVGRLGRIISIGKTIVGAGKKAKSIRKNGISKNGGLDTLIPKSSRTQGTVPTNNKGRSV</sequence>
<dbReference type="EMBL" id="JGVH01000088">
    <property type="protein sequence ID" value="KER01384.1"/>
    <property type="molecule type" value="Genomic_DNA"/>
</dbReference>
<accession>A0A081RRT1</accession>
<feature type="compositionally biased region" description="Basic residues" evidence="1">
    <location>
        <begin position="178"/>
        <end position="188"/>
    </location>
</feature>
<dbReference type="AlphaFoldDB" id="A0A081RRT1"/>
<feature type="region of interest" description="Disordered" evidence="1">
    <location>
        <begin position="174"/>
        <end position="202"/>
    </location>
</feature>